<organism evidence="1 2">
    <name type="scientific">Panicum virgatum</name>
    <name type="common">Blackwell switchgrass</name>
    <dbReference type="NCBI Taxonomy" id="38727"/>
    <lineage>
        <taxon>Eukaryota</taxon>
        <taxon>Viridiplantae</taxon>
        <taxon>Streptophyta</taxon>
        <taxon>Embryophyta</taxon>
        <taxon>Tracheophyta</taxon>
        <taxon>Spermatophyta</taxon>
        <taxon>Magnoliopsida</taxon>
        <taxon>Liliopsida</taxon>
        <taxon>Poales</taxon>
        <taxon>Poaceae</taxon>
        <taxon>PACMAD clade</taxon>
        <taxon>Panicoideae</taxon>
        <taxon>Panicodae</taxon>
        <taxon>Paniceae</taxon>
        <taxon>Panicinae</taxon>
        <taxon>Panicum</taxon>
        <taxon>Panicum sect. Hiantes</taxon>
    </lineage>
</organism>
<comment type="caution">
    <text evidence="1">The sequence shown here is derived from an EMBL/GenBank/DDBJ whole genome shotgun (WGS) entry which is preliminary data.</text>
</comment>
<keyword evidence="2" id="KW-1185">Reference proteome</keyword>
<evidence type="ECO:0000313" key="1">
    <source>
        <dbReference type="EMBL" id="KAG2633373.1"/>
    </source>
</evidence>
<sequence length="61" mass="7229">MASLRETIDADQSNEQALEWTVSWKFDRNPESIKQVHPFKRAWKYPLDSGSCWREGNKSWS</sequence>
<protein>
    <submittedName>
        <fullName evidence="1">Uncharacterized protein</fullName>
    </submittedName>
</protein>
<reference evidence="1" key="1">
    <citation type="submission" date="2020-05" db="EMBL/GenBank/DDBJ databases">
        <title>WGS assembly of Panicum virgatum.</title>
        <authorList>
            <person name="Lovell J.T."/>
            <person name="Jenkins J."/>
            <person name="Shu S."/>
            <person name="Juenger T.E."/>
            <person name="Schmutz J."/>
        </authorList>
    </citation>
    <scope>NUCLEOTIDE SEQUENCE</scope>
    <source>
        <strain evidence="1">AP13</strain>
    </source>
</reference>
<name>A0A8T0VLF1_PANVG</name>
<evidence type="ECO:0000313" key="2">
    <source>
        <dbReference type="Proteomes" id="UP000823388"/>
    </source>
</evidence>
<gene>
    <name evidence="1" type="ORF">PVAP13_2NG269903</name>
</gene>
<dbReference type="Proteomes" id="UP000823388">
    <property type="component" value="Chromosome 2N"/>
</dbReference>
<dbReference type="AlphaFoldDB" id="A0A8T0VLF1"/>
<proteinExistence type="predicted"/>
<accession>A0A8T0VLF1</accession>
<dbReference type="EMBL" id="CM029040">
    <property type="protein sequence ID" value="KAG2633373.1"/>
    <property type="molecule type" value="Genomic_DNA"/>
</dbReference>